<name>A0A2U1MYA6_ARTAN</name>
<sequence>MGKGELDLRVGDGSIIAADGVGTYKLPLRSGFVLELQKYYYVPILIQNIMHYELLSDSGFNFKSSPETISAFKHNVFYIKVISQYGLYMLDLRARGCVIVHINTKQPRYWLNNAKHNVWDALGVVLIIEFFHFLNV</sequence>
<protein>
    <submittedName>
        <fullName evidence="1">Uncharacterized protein</fullName>
    </submittedName>
</protein>
<proteinExistence type="predicted"/>
<comment type="caution">
    <text evidence="1">The sequence shown here is derived from an EMBL/GenBank/DDBJ whole genome shotgun (WGS) entry which is preliminary data.</text>
</comment>
<gene>
    <name evidence="1" type="ORF">CTI12_AA325990</name>
</gene>
<accession>A0A2U1MYA6</accession>
<organism evidence="1 2">
    <name type="scientific">Artemisia annua</name>
    <name type="common">Sweet wormwood</name>
    <dbReference type="NCBI Taxonomy" id="35608"/>
    <lineage>
        <taxon>Eukaryota</taxon>
        <taxon>Viridiplantae</taxon>
        <taxon>Streptophyta</taxon>
        <taxon>Embryophyta</taxon>
        <taxon>Tracheophyta</taxon>
        <taxon>Spermatophyta</taxon>
        <taxon>Magnoliopsida</taxon>
        <taxon>eudicotyledons</taxon>
        <taxon>Gunneridae</taxon>
        <taxon>Pentapetalae</taxon>
        <taxon>asterids</taxon>
        <taxon>campanulids</taxon>
        <taxon>Asterales</taxon>
        <taxon>Asteraceae</taxon>
        <taxon>Asteroideae</taxon>
        <taxon>Anthemideae</taxon>
        <taxon>Artemisiinae</taxon>
        <taxon>Artemisia</taxon>
    </lineage>
</organism>
<dbReference type="AlphaFoldDB" id="A0A2U1MYA6"/>
<dbReference type="Proteomes" id="UP000245207">
    <property type="component" value="Unassembled WGS sequence"/>
</dbReference>
<evidence type="ECO:0000313" key="1">
    <source>
        <dbReference type="EMBL" id="PWA66255.1"/>
    </source>
</evidence>
<keyword evidence="2" id="KW-1185">Reference proteome</keyword>
<dbReference type="EMBL" id="PKPP01004067">
    <property type="protein sequence ID" value="PWA66255.1"/>
    <property type="molecule type" value="Genomic_DNA"/>
</dbReference>
<reference evidence="1 2" key="1">
    <citation type="journal article" date="2018" name="Mol. Plant">
        <title>The genome of Artemisia annua provides insight into the evolution of Asteraceae family and artemisinin biosynthesis.</title>
        <authorList>
            <person name="Shen Q."/>
            <person name="Zhang L."/>
            <person name="Liao Z."/>
            <person name="Wang S."/>
            <person name="Yan T."/>
            <person name="Shi P."/>
            <person name="Liu M."/>
            <person name="Fu X."/>
            <person name="Pan Q."/>
            <person name="Wang Y."/>
            <person name="Lv Z."/>
            <person name="Lu X."/>
            <person name="Zhang F."/>
            <person name="Jiang W."/>
            <person name="Ma Y."/>
            <person name="Chen M."/>
            <person name="Hao X."/>
            <person name="Li L."/>
            <person name="Tang Y."/>
            <person name="Lv G."/>
            <person name="Zhou Y."/>
            <person name="Sun X."/>
            <person name="Brodelius P.E."/>
            <person name="Rose J.K.C."/>
            <person name="Tang K."/>
        </authorList>
    </citation>
    <scope>NUCLEOTIDE SEQUENCE [LARGE SCALE GENOMIC DNA]</scope>
    <source>
        <strain evidence="2">cv. Huhao1</strain>
        <tissue evidence="1">Leaf</tissue>
    </source>
</reference>
<evidence type="ECO:0000313" key="2">
    <source>
        <dbReference type="Proteomes" id="UP000245207"/>
    </source>
</evidence>